<dbReference type="InterPro" id="IPR002104">
    <property type="entry name" value="Integrase_catalytic"/>
</dbReference>
<keyword evidence="5" id="KW-1185">Reference proteome</keyword>
<dbReference type="InterPro" id="IPR050090">
    <property type="entry name" value="Tyrosine_recombinase_XerCD"/>
</dbReference>
<dbReference type="EMBL" id="AP012157">
    <property type="protein sequence ID" value="BAK15699.1"/>
    <property type="molecule type" value="Genomic_DNA"/>
</dbReference>
<dbReference type="GO" id="GO:0003677">
    <property type="term" value="F:DNA binding"/>
    <property type="evidence" value="ECO:0007669"/>
    <property type="project" value="UniProtKB-KW"/>
</dbReference>
<dbReference type="GO" id="GO:0015074">
    <property type="term" value="P:DNA integration"/>
    <property type="evidence" value="ECO:0007669"/>
    <property type="project" value="InterPro"/>
</dbReference>
<dbReference type="eggNOG" id="COG0582">
    <property type="taxonomic scope" value="Bacteria"/>
</dbReference>
<evidence type="ECO:0000256" key="1">
    <source>
        <dbReference type="ARBA" id="ARBA00023125"/>
    </source>
</evidence>
<dbReference type="RefSeq" id="WP_014823176.1">
    <property type="nucleotide sequence ID" value="NC_018065.1"/>
</dbReference>
<protein>
    <submittedName>
        <fullName evidence="4">Site-specific recombinase XerD</fullName>
    </submittedName>
</protein>
<name>F2FA33_SOLSS</name>
<evidence type="ECO:0000313" key="4">
    <source>
        <dbReference type="EMBL" id="BAK15699.1"/>
    </source>
</evidence>
<keyword evidence="1" id="KW-0238">DNA-binding</keyword>
<gene>
    <name evidence="4" type="ordered locus">SSIL_1276</name>
</gene>
<organism evidence="4 5">
    <name type="scientific">Solibacillus silvestris (strain StLB046)</name>
    <name type="common">Bacillus silvestris</name>
    <dbReference type="NCBI Taxonomy" id="1002809"/>
    <lineage>
        <taxon>Bacteria</taxon>
        <taxon>Bacillati</taxon>
        <taxon>Bacillota</taxon>
        <taxon>Bacilli</taxon>
        <taxon>Bacillales</taxon>
        <taxon>Caryophanaceae</taxon>
        <taxon>Solibacillus</taxon>
    </lineage>
</organism>
<dbReference type="SUPFAM" id="SSF56349">
    <property type="entry name" value="DNA breaking-rejoining enzymes"/>
    <property type="match status" value="1"/>
</dbReference>
<feature type="domain" description="Tyr recombinase" evidence="3">
    <location>
        <begin position="123"/>
        <end position="301"/>
    </location>
</feature>
<dbReference type="PROSITE" id="PS51898">
    <property type="entry name" value="TYR_RECOMBINASE"/>
    <property type="match status" value="1"/>
</dbReference>
<dbReference type="PATRIC" id="fig|1002809.3.peg.1288"/>
<dbReference type="AlphaFoldDB" id="F2FA33"/>
<evidence type="ECO:0000313" key="5">
    <source>
        <dbReference type="Proteomes" id="UP000006691"/>
    </source>
</evidence>
<reference evidence="4 5" key="2">
    <citation type="journal article" date="2012" name="J. Biosci. Bioeng.">
        <title>Complete genome sequence and characterization of the N-acylhomoserine lactone-degrading gene of the potato leaf-associated Solibacillus silvestris.</title>
        <authorList>
            <person name="Morohoshi T."/>
            <person name="Tominaga Y."/>
            <person name="Someya N."/>
            <person name="Ikeda T."/>
        </authorList>
    </citation>
    <scope>NUCLEOTIDE SEQUENCE [LARGE SCALE GENOMIC DNA]</scope>
    <source>
        <strain evidence="4 5">StLB046</strain>
    </source>
</reference>
<dbReference type="PANTHER" id="PTHR30349:SF86">
    <property type="entry name" value="INTEGRASE_RECOMBINASE AQ_AA09-RELATED"/>
    <property type="match status" value="1"/>
</dbReference>
<dbReference type="HOGENOM" id="CLU_962422_0_0_9"/>
<dbReference type="GO" id="GO:0006310">
    <property type="term" value="P:DNA recombination"/>
    <property type="evidence" value="ECO:0007669"/>
    <property type="project" value="UniProtKB-KW"/>
</dbReference>
<dbReference type="PANTHER" id="PTHR30349">
    <property type="entry name" value="PHAGE INTEGRASE-RELATED"/>
    <property type="match status" value="1"/>
</dbReference>
<accession>F2FA33</accession>
<proteinExistence type="predicted"/>
<dbReference type="Proteomes" id="UP000006691">
    <property type="component" value="Chromosome"/>
</dbReference>
<dbReference type="CDD" id="cd00397">
    <property type="entry name" value="DNA_BRE_C"/>
    <property type="match status" value="1"/>
</dbReference>
<dbReference type="Gene3D" id="1.10.150.130">
    <property type="match status" value="1"/>
</dbReference>
<dbReference type="InterPro" id="IPR011010">
    <property type="entry name" value="DNA_brk_join_enz"/>
</dbReference>
<evidence type="ECO:0000259" key="3">
    <source>
        <dbReference type="PROSITE" id="PS51898"/>
    </source>
</evidence>
<evidence type="ECO:0000256" key="2">
    <source>
        <dbReference type="ARBA" id="ARBA00023172"/>
    </source>
</evidence>
<dbReference type="InterPro" id="IPR010998">
    <property type="entry name" value="Integrase_recombinase_N"/>
</dbReference>
<dbReference type="Gene3D" id="1.10.443.10">
    <property type="entry name" value="Intergrase catalytic core"/>
    <property type="match status" value="1"/>
</dbReference>
<dbReference type="InterPro" id="IPR013762">
    <property type="entry name" value="Integrase-like_cat_sf"/>
</dbReference>
<keyword evidence="2" id="KW-0233">DNA recombination</keyword>
<dbReference type="Pfam" id="PF00589">
    <property type="entry name" value="Phage_integrase"/>
    <property type="match status" value="1"/>
</dbReference>
<dbReference type="KEGG" id="siv:SSIL_1276"/>
<dbReference type="STRING" id="1002809.SSIL_1276"/>
<sequence>MVFVDSSPIIPLDKLRTDFEVEESIAQVINRKKAMYYSDFKKFVSFCEAEYRNQDFDSMEKYLHQLITVKGIKYSTFNRRAAGIKFYLSTVFNLEQTSLQKKRLQIIRQLYNTEEYLRLKPMRGVRAEKQEEVIALINKFNTNNKSEIRKRAICYLNLITANRPSEMVRLKVSDIDLINRKVWVMLKKQGEMKEKSLTLECSLAIEKYIKAFKLNKNNYLVGSIDKWGNYKNKMISERSYNRLIHQWLGFPPYTFRKTQITSMYNKSADLVTIAKQSGHRSLQTITEHYIEVDCSEVEKYL</sequence>
<reference evidence="5" key="1">
    <citation type="submission" date="2011-04" db="EMBL/GenBank/DDBJ databases">
        <title>Genome sequence of Solibacillus silvestris StLB046.</title>
        <authorList>
            <person name="Morohoshi T."/>
            <person name="Someya N."/>
            <person name="Ikeda T."/>
        </authorList>
    </citation>
    <scope>NUCLEOTIDE SEQUENCE [LARGE SCALE GENOMIC DNA]</scope>
    <source>
        <strain evidence="5">StLB046</strain>
    </source>
</reference>